<keyword evidence="2" id="KW-0472">Membrane</keyword>
<keyword evidence="2" id="KW-0812">Transmembrane</keyword>
<dbReference type="OrthoDB" id="654035at2"/>
<dbReference type="Pfam" id="PF13490">
    <property type="entry name" value="zf-HC2"/>
    <property type="match status" value="1"/>
</dbReference>
<feature type="domain" description="Putative zinc-finger" evidence="3">
    <location>
        <begin position="25"/>
        <end position="53"/>
    </location>
</feature>
<dbReference type="Gene3D" id="1.25.40.10">
    <property type="entry name" value="Tetratricopeptide repeat domain"/>
    <property type="match status" value="1"/>
</dbReference>
<dbReference type="Proteomes" id="UP000260644">
    <property type="component" value="Unassembled WGS sequence"/>
</dbReference>
<dbReference type="AlphaFoldDB" id="A0A3E1YGA0"/>
<feature type="compositionally biased region" description="Basic and acidic residues" evidence="1">
    <location>
        <begin position="242"/>
        <end position="269"/>
    </location>
</feature>
<dbReference type="EMBL" id="QPMM01000001">
    <property type="protein sequence ID" value="RFS26433.1"/>
    <property type="molecule type" value="Genomic_DNA"/>
</dbReference>
<gene>
    <name evidence="4" type="ORF">DVR12_01195</name>
</gene>
<protein>
    <recommendedName>
        <fullName evidence="3">Putative zinc-finger domain-containing protein</fullName>
    </recommendedName>
</protein>
<evidence type="ECO:0000313" key="5">
    <source>
        <dbReference type="Proteomes" id="UP000260644"/>
    </source>
</evidence>
<evidence type="ECO:0000256" key="2">
    <source>
        <dbReference type="SAM" id="Phobius"/>
    </source>
</evidence>
<feature type="transmembrane region" description="Helical" evidence="2">
    <location>
        <begin position="106"/>
        <end position="126"/>
    </location>
</feature>
<feature type="region of interest" description="Disordered" evidence="1">
    <location>
        <begin position="143"/>
        <end position="203"/>
    </location>
</feature>
<keyword evidence="5" id="KW-1185">Reference proteome</keyword>
<proteinExistence type="predicted"/>
<sequence>MLSNNKHKNDKVLKIFSSIRCLNKDQFPRYMDGRLTDIEKHLVEQHLADCDLCYNALLALEKEDDQDKYQDLTYKLQRFVRNSIQPVSHVQKVAQYTRKEKAKEHLLLYFWLLAFIGLGIGSVYVLEGHIRNQPPPVRYVAAVTPSREPSAAETSTPAPAATPPVVTPVNNTQPEVSTPNPIQLPDAPLATTTATTTTPGSVPVDSAAIKKAAALKAQQRKATADSLARIRRAQMLQNQQDSVRREAEKAKEAEKNKKEKEEEEKKSQKQENTTETNPEPAKKETPPPAALNSDEYLYKAAMGFQQQGNYGEAIDRYRKLESVSSGRYQEMARYQIAVCYRSKGQMGKARRMFREVVRMDGAMKNSAQLALDAM</sequence>
<feature type="compositionally biased region" description="Low complexity" evidence="1">
    <location>
        <begin position="148"/>
        <end position="159"/>
    </location>
</feature>
<accession>A0A3E1YGA0</accession>
<feature type="compositionally biased region" description="Low complexity" evidence="1">
    <location>
        <begin position="270"/>
        <end position="279"/>
    </location>
</feature>
<keyword evidence="2" id="KW-1133">Transmembrane helix</keyword>
<evidence type="ECO:0000256" key="1">
    <source>
        <dbReference type="SAM" id="MobiDB-lite"/>
    </source>
</evidence>
<dbReference type="InterPro" id="IPR011990">
    <property type="entry name" value="TPR-like_helical_dom_sf"/>
</dbReference>
<feature type="region of interest" description="Disordered" evidence="1">
    <location>
        <begin position="236"/>
        <end position="291"/>
    </location>
</feature>
<dbReference type="InterPro" id="IPR027383">
    <property type="entry name" value="Znf_put"/>
</dbReference>
<evidence type="ECO:0000313" key="4">
    <source>
        <dbReference type="EMBL" id="RFS26433.1"/>
    </source>
</evidence>
<organism evidence="4 5">
    <name type="scientific">Chitinophaga silvatica</name>
    <dbReference type="NCBI Taxonomy" id="2282649"/>
    <lineage>
        <taxon>Bacteria</taxon>
        <taxon>Pseudomonadati</taxon>
        <taxon>Bacteroidota</taxon>
        <taxon>Chitinophagia</taxon>
        <taxon>Chitinophagales</taxon>
        <taxon>Chitinophagaceae</taxon>
        <taxon>Chitinophaga</taxon>
    </lineage>
</organism>
<comment type="caution">
    <text evidence="4">The sequence shown here is derived from an EMBL/GenBank/DDBJ whole genome shotgun (WGS) entry which is preliminary data.</text>
</comment>
<evidence type="ECO:0000259" key="3">
    <source>
        <dbReference type="Pfam" id="PF13490"/>
    </source>
</evidence>
<name>A0A3E1YGA0_9BACT</name>
<dbReference type="RefSeq" id="WP_116973625.1">
    <property type="nucleotide sequence ID" value="NZ_QPMM01000001.1"/>
</dbReference>
<dbReference type="SUPFAM" id="SSF48452">
    <property type="entry name" value="TPR-like"/>
    <property type="match status" value="1"/>
</dbReference>
<reference evidence="4 5" key="1">
    <citation type="submission" date="2018-07" db="EMBL/GenBank/DDBJ databases">
        <title>Chitinophaga K2CV101002-2 sp. nov., isolated from a monsoon evergreen broad-leaved forest soil.</title>
        <authorList>
            <person name="Lv Y."/>
        </authorList>
    </citation>
    <scope>NUCLEOTIDE SEQUENCE [LARGE SCALE GENOMIC DNA]</scope>
    <source>
        <strain evidence="4 5">GDMCC 1.1288</strain>
    </source>
</reference>